<dbReference type="AlphaFoldDB" id="A0A540KUI9"/>
<dbReference type="InterPro" id="IPR015915">
    <property type="entry name" value="Kelch-typ_b-propeller"/>
</dbReference>
<evidence type="ECO:0008006" key="3">
    <source>
        <dbReference type="Google" id="ProtNLM"/>
    </source>
</evidence>
<dbReference type="SUPFAM" id="SSF117281">
    <property type="entry name" value="Kelch motif"/>
    <property type="match status" value="1"/>
</dbReference>
<dbReference type="PANTHER" id="PTHR47850:SF1">
    <property type="entry name" value="F-BOX_KELCH-REPEAT PROTEIN OR23"/>
    <property type="match status" value="1"/>
</dbReference>
<comment type="caution">
    <text evidence="1">The sequence shown here is derived from an EMBL/GenBank/DDBJ whole genome shotgun (WGS) entry which is preliminary data.</text>
</comment>
<evidence type="ECO:0000313" key="1">
    <source>
        <dbReference type="EMBL" id="TQD77857.1"/>
    </source>
</evidence>
<dbReference type="Proteomes" id="UP000315295">
    <property type="component" value="Unassembled WGS sequence"/>
</dbReference>
<proteinExistence type="predicted"/>
<reference evidence="1 2" key="1">
    <citation type="journal article" date="2019" name="G3 (Bethesda)">
        <title>Sequencing of a Wild Apple (Malus baccata) Genome Unravels the Differences Between Cultivated and Wild Apple Species Regarding Disease Resistance and Cold Tolerance.</title>
        <authorList>
            <person name="Chen X."/>
        </authorList>
    </citation>
    <scope>NUCLEOTIDE SEQUENCE [LARGE SCALE GENOMIC DNA]</scope>
    <source>
        <strain evidence="2">cv. Shandingzi</strain>
        <tissue evidence="1">Leaves</tissue>
    </source>
</reference>
<accession>A0A540KUI9</accession>
<gene>
    <name evidence="1" type="ORF">C1H46_036605</name>
</gene>
<dbReference type="STRING" id="106549.A0A540KUI9"/>
<keyword evidence="2" id="KW-1185">Reference proteome</keyword>
<organism evidence="1 2">
    <name type="scientific">Malus baccata</name>
    <name type="common">Siberian crab apple</name>
    <name type="synonym">Pyrus baccata</name>
    <dbReference type="NCBI Taxonomy" id="106549"/>
    <lineage>
        <taxon>Eukaryota</taxon>
        <taxon>Viridiplantae</taxon>
        <taxon>Streptophyta</taxon>
        <taxon>Embryophyta</taxon>
        <taxon>Tracheophyta</taxon>
        <taxon>Spermatophyta</taxon>
        <taxon>Magnoliopsida</taxon>
        <taxon>eudicotyledons</taxon>
        <taxon>Gunneridae</taxon>
        <taxon>Pentapetalae</taxon>
        <taxon>rosids</taxon>
        <taxon>fabids</taxon>
        <taxon>Rosales</taxon>
        <taxon>Rosaceae</taxon>
        <taxon>Amygdaloideae</taxon>
        <taxon>Maleae</taxon>
        <taxon>Malus</taxon>
    </lineage>
</organism>
<dbReference type="EMBL" id="VIEB01000939">
    <property type="protein sequence ID" value="TQD77857.1"/>
    <property type="molecule type" value="Genomic_DNA"/>
</dbReference>
<name>A0A540KUI9_MALBA</name>
<evidence type="ECO:0000313" key="2">
    <source>
        <dbReference type="Proteomes" id="UP000315295"/>
    </source>
</evidence>
<protein>
    <recommendedName>
        <fullName evidence="3">F-box/kelch-repeat protein</fullName>
    </recommendedName>
</protein>
<dbReference type="PANTHER" id="PTHR47850">
    <property type="entry name" value="F-BOX/KELCH-REPEAT PROTEIN OR23"/>
    <property type="match status" value="1"/>
</dbReference>
<sequence>MGIPRSMLKPLKSFTYATVPKSGEIVAGGGSRHILFSAAGSRTSSVERYDIGRNEWGAMDEVPSSRAWVFPVDEHYRDVMVMELKNGNGGCKWREVGDMWEAGERMRLSKNVVVEDGDDCGGPSFSCLITMLYSGNFCV</sequence>